<dbReference type="PANTHER" id="PTHR16214">
    <property type="entry name" value="TRANSMEMBRANE PROTEIN 260"/>
    <property type="match status" value="1"/>
</dbReference>
<feature type="transmembrane region" description="Helical" evidence="1">
    <location>
        <begin position="423"/>
        <end position="441"/>
    </location>
</feature>
<keyword evidence="1" id="KW-0812">Transmembrane</keyword>
<keyword evidence="1" id="KW-1133">Transmembrane helix</keyword>
<evidence type="ECO:0000313" key="2">
    <source>
        <dbReference type="EMBL" id="OGG03344.1"/>
    </source>
</evidence>
<evidence type="ECO:0008006" key="4">
    <source>
        <dbReference type="Google" id="ProtNLM"/>
    </source>
</evidence>
<evidence type="ECO:0000256" key="1">
    <source>
        <dbReference type="SAM" id="Phobius"/>
    </source>
</evidence>
<gene>
    <name evidence="2" type="ORF">A3F83_12115</name>
</gene>
<feature type="transmembrane region" description="Helical" evidence="1">
    <location>
        <begin position="54"/>
        <end position="73"/>
    </location>
</feature>
<feature type="transmembrane region" description="Helical" evidence="1">
    <location>
        <begin position="79"/>
        <end position="98"/>
    </location>
</feature>
<evidence type="ECO:0000313" key="3">
    <source>
        <dbReference type="Proteomes" id="UP000179129"/>
    </source>
</evidence>
<dbReference type="EMBL" id="MFIX01000148">
    <property type="protein sequence ID" value="OGG03344.1"/>
    <property type="molecule type" value="Genomic_DNA"/>
</dbReference>
<name>A0A1F5YTA8_9BACT</name>
<dbReference type="PROSITE" id="PS51257">
    <property type="entry name" value="PROKAR_LIPOPROTEIN"/>
    <property type="match status" value="1"/>
</dbReference>
<feature type="transmembrane region" description="Helical" evidence="1">
    <location>
        <begin position="110"/>
        <end position="132"/>
    </location>
</feature>
<dbReference type="STRING" id="1817867.A3F83_12115"/>
<proteinExistence type="predicted"/>
<keyword evidence="1" id="KW-0472">Membrane</keyword>
<dbReference type="SUPFAM" id="SSF48452">
    <property type="entry name" value="TPR-like"/>
    <property type="match status" value="1"/>
</dbReference>
<sequence>MYKNEHWLAAAVTFCIVLACYLRTMAPTLTFWDAGEFIAASYTLGVPHPPGTPLFVIIGRVISCLPLAVPVALRLNFLSVLFGALTAFFAYLIAAFILEKRFGNDRSASGRIVVHGGAVSAALIVAGLRTVWSNCTEFEVYAAATATIFLCAWLMIQLGSSTDLKKISRVLLLVIYLISLSIANHLIVLLTAPGVAVYVLLHDRARWRYWASVLGLFIGVYLLVLKGLDISDIAERLSAAGAGSAGTAGAILRQFAAGAGILFGISRYIESGTMLFLGALITAACAVWARRQRSLPFFGAALGLFLLGFSIHLYLLIRSGLNPSINEGNPNTLATLWYVIGREQYGSNYGLLPRLVWKLATGKAALATADDLWQNLAYYFKYNMPFYTRYFGWQFGGISLTLGFTLLGLLGALTHYRSDRKSFFFWLTVFLITGPILNTYMNFRFGNGQFPEVALHSSIPAGENLHEVRDRDYFFIVSFAFFGLWSGLGLAAVVARLKALFRMDSGMPRLSQPLFAALGLLLFLAALIPLYSNYAEVDRSGNYIPPTYARNLMNSLEPDALLFTNGDNDTFPLWYIQEVEHVRQDCRVVNLSLLNVPWYMKQMRDQEPKVPIDLSDEQLDSIRGVIYDKEVKFKFDSLEITYPKGTRFLPQDQLVLHILRANNWRKPVYFTTSVSMSNRAGLTPYFIMQAAVYKVLPFKAAQLAGRDSNFVQLPEEGIVVDLESTRRLLYQVYSYDSFDHRGASGESENLSMRTYFTNAFVALAYGYEQRHRLDESIDNYLRGRTFLTNPHEWDHLIANLYAKNRQYDKSEALMDTLAPFLAPRTQMQLFQMQAQEAANNRDNKAAAHFLELALAANPTSKDPYTNLFRLYDYLGNREAAAGTIERYLARFPEDAKVRDELGNYRQTGRFDLQKAFGING</sequence>
<feature type="transmembrane region" description="Helical" evidence="1">
    <location>
        <begin position="473"/>
        <end position="494"/>
    </location>
</feature>
<protein>
    <recommendedName>
        <fullName evidence="4">DUF2723 domain-containing protein</fullName>
    </recommendedName>
</protein>
<dbReference type="InterPro" id="IPR052724">
    <property type="entry name" value="GT117_domain-containing"/>
</dbReference>
<dbReference type="PANTHER" id="PTHR16214:SF3">
    <property type="entry name" value="TRANSMEMBRANE PROTEIN 260"/>
    <property type="match status" value="1"/>
</dbReference>
<accession>A0A1F5YTA8</accession>
<feature type="transmembrane region" description="Helical" evidence="1">
    <location>
        <begin position="170"/>
        <end position="201"/>
    </location>
</feature>
<dbReference type="InterPro" id="IPR011990">
    <property type="entry name" value="TPR-like_helical_dom_sf"/>
</dbReference>
<dbReference type="Proteomes" id="UP000179129">
    <property type="component" value="Unassembled WGS sequence"/>
</dbReference>
<dbReference type="Pfam" id="PF11028">
    <property type="entry name" value="TMEM260-like"/>
    <property type="match status" value="1"/>
</dbReference>
<feature type="transmembrane region" description="Helical" evidence="1">
    <location>
        <begin position="138"/>
        <end position="158"/>
    </location>
</feature>
<feature type="transmembrane region" description="Helical" evidence="1">
    <location>
        <begin position="514"/>
        <end position="532"/>
    </location>
</feature>
<organism evidence="2 3">
    <name type="scientific">Candidatus Glassbacteria bacterium RIFCSPLOWO2_12_FULL_58_11</name>
    <dbReference type="NCBI Taxonomy" id="1817867"/>
    <lineage>
        <taxon>Bacteria</taxon>
        <taxon>Candidatus Glassiibacteriota</taxon>
    </lineage>
</organism>
<feature type="transmembrane region" description="Helical" evidence="1">
    <location>
        <begin position="271"/>
        <end position="289"/>
    </location>
</feature>
<feature type="transmembrane region" description="Helical" evidence="1">
    <location>
        <begin position="6"/>
        <end position="22"/>
    </location>
</feature>
<feature type="transmembrane region" description="Helical" evidence="1">
    <location>
        <begin position="296"/>
        <end position="317"/>
    </location>
</feature>
<feature type="transmembrane region" description="Helical" evidence="1">
    <location>
        <begin position="390"/>
        <end position="411"/>
    </location>
</feature>
<feature type="transmembrane region" description="Helical" evidence="1">
    <location>
        <begin position="207"/>
        <end position="225"/>
    </location>
</feature>
<dbReference type="Gene3D" id="1.25.40.10">
    <property type="entry name" value="Tetratricopeptide repeat domain"/>
    <property type="match status" value="1"/>
</dbReference>
<comment type="caution">
    <text evidence="2">The sequence shown here is derived from an EMBL/GenBank/DDBJ whole genome shotgun (WGS) entry which is preliminary data.</text>
</comment>
<dbReference type="AlphaFoldDB" id="A0A1F5YTA8"/>
<reference evidence="2 3" key="1">
    <citation type="journal article" date="2016" name="Nat. Commun.">
        <title>Thousands of microbial genomes shed light on interconnected biogeochemical processes in an aquifer system.</title>
        <authorList>
            <person name="Anantharaman K."/>
            <person name="Brown C.T."/>
            <person name="Hug L.A."/>
            <person name="Sharon I."/>
            <person name="Castelle C.J."/>
            <person name="Probst A.J."/>
            <person name="Thomas B.C."/>
            <person name="Singh A."/>
            <person name="Wilkins M.J."/>
            <person name="Karaoz U."/>
            <person name="Brodie E.L."/>
            <person name="Williams K.H."/>
            <person name="Hubbard S.S."/>
            <person name="Banfield J.F."/>
        </authorList>
    </citation>
    <scope>NUCLEOTIDE SEQUENCE [LARGE SCALE GENOMIC DNA]</scope>
</reference>
<dbReference type="InterPro" id="IPR021280">
    <property type="entry name" value="TMEM260-like"/>
</dbReference>